<dbReference type="Pfam" id="PF20250">
    <property type="entry name" value="FapA_N"/>
    <property type="match status" value="1"/>
</dbReference>
<dbReference type="RefSeq" id="WP_021867208.1">
    <property type="nucleotide sequence ID" value="NZ_JACOPD010000003.1"/>
</dbReference>
<accession>A0ABR7FZ29</accession>
<protein>
    <submittedName>
        <fullName evidence="2">DUF342 domain-containing protein</fullName>
    </submittedName>
</protein>
<evidence type="ECO:0000259" key="1">
    <source>
        <dbReference type="Pfam" id="PF20250"/>
    </source>
</evidence>
<dbReference type="PANTHER" id="PTHR38032">
    <property type="entry name" value="POLYMERASE-RELATED"/>
    <property type="match status" value="1"/>
</dbReference>
<sequence>MDNTSKDSLEQLNKDILVSIADDCMTAYICLKNPGTEICYGYEDVKKALADAGVKMGINDELIHRILSEKRYNSMETVAEGKHVEDGEDARYQLFFNTDVSNKPVIREDGSVDYYNLRLYELVSEGDKLAEYIPPTKGVFGYDVRGKLLVPKPGKPKTKLRGKGFTVSEDGNTYYSAIDGKVEYRNTDLNVIGVLQIEGDVDLNIGNVDFNGDVEISGNVISGVSVTAKGNVTVGGFVEGAVIKADKDIILKKGSNGKGVAKIEAKGNVTASFLENLRVYCDGNVYSNSILNCEISAKGKVIVSGSKGVIYGGDVTGMLGVESASIGNSSNVSTIVRIGAAKQVHKDYQDTLVKLKEITAEIDTLEIVTHKYERLREAAPERFDRENYNKIIQSKIIKNSQKAKLQEENKQLFDLIKEATVSGVKVYKTLYPGVRIYAENVIYDAQTERNHILLRRGGDAMRIIELGDDE</sequence>
<dbReference type="PANTHER" id="PTHR38032:SF1">
    <property type="entry name" value="RNA-BINDING PROTEIN KHPB N-TERMINAL DOMAIN-CONTAINING PROTEIN"/>
    <property type="match status" value="1"/>
</dbReference>
<proteinExistence type="predicted"/>
<gene>
    <name evidence="2" type="ORF">H8S01_05625</name>
</gene>
<dbReference type="InterPro" id="IPR005646">
    <property type="entry name" value="FapA"/>
</dbReference>
<dbReference type="EMBL" id="JACOPD010000003">
    <property type="protein sequence ID" value="MBC5680438.1"/>
    <property type="molecule type" value="Genomic_DNA"/>
</dbReference>
<dbReference type="InterPro" id="IPR046866">
    <property type="entry name" value="FapA_N"/>
</dbReference>
<dbReference type="Proteomes" id="UP000628463">
    <property type="component" value="Unassembled WGS sequence"/>
</dbReference>
<evidence type="ECO:0000313" key="2">
    <source>
        <dbReference type="EMBL" id="MBC5680438.1"/>
    </source>
</evidence>
<organism evidence="2 3">
    <name type="scientific">Lachnospira hominis</name>
    <name type="common">ex Liu et al. 2021</name>
    <dbReference type="NCBI Taxonomy" id="2763051"/>
    <lineage>
        <taxon>Bacteria</taxon>
        <taxon>Bacillati</taxon>
        <taxon>Bacillota</taxon>
        <taxon>Clostridia</taxon>
        <taxon>Lachnospirales</taxon>
        <taxon>Lachnospiraceae</taxon>
        <taxon>Lachnospira</taxon>
    </lineage>
</organism>
<feature type="domain" description="Flagellar Assembly Protein A N-terminal region" evidence="1">
    <location>
        <begin position="16"/>
        <end position="186"/>
    </location>
</feature>
<evidence type="ECO:0000313" key="3">
    <source>
        <dbReference type="Proteomes" id="UP000628463"/>
    </source>
</evidence>
<dbReference type="InterPro" id="IPR046865">
    <property type="entry name" value="FapA_b_solenoid"/>
</dbReference>
<comment type="caution">
    <text evidence="2">The sequence shown here is derived from an EMBL/GenBank/DDBJ whole genome shotgun (WGS) entry which is preliminary data.</text>
</comment>
<keyword evidence="3" id="KW-1185">Reference proteome</keyword>
<reference evidence="2 3" key="1">
    <citation type="submission" date="2020-08" db="EMBL/GenBank/DDBJ databases">
        <title>Genome public.</title>
        <authorList>
            <person name="Liu C."/>
            <person name="Sun Q."/>
        </authorList>
    </citation>
    <scope>NUCLEOTIDE SEQUENCE [LARGE SCALE GENOMIC DNA]</scope>
    <source>
        <strain evidence="2 3">NSJ-43</strain>
    </source>
</reference>
<dbReference type="Pfam" id="PF03961">
    <property type="entry name" value="FapA"/>
    <property type="match status" value="1"/>
</dbReference>
<name>A0ABR7FZ29_9FIRM</name>